<evidence type="ECO:0000313" key="6">
    <source>
        <dbReference type="Proteomes" id="UP000509704"/>
    </source>
</evidence>
<dbReference type="GO" id="GO:0006487">
    <property type="term" value="P:protein N-linked glycosylation"/>
    <property type="evidence" value="ECO:0007669"/>
    <property type="project" value="TreeGrafter"/>
</dbReference>
<comment type="similarity">
    <text evidence="1">Belongs to the glycosyltransferase 34 family.</text>
</comment>
<keyword evidence="4" id="KW-1133">Transmembrane helix</keyword>
<feature type="transmembrane region" description="Helical" evidence="4">
    <location>
        <begin position="58"/>
        <end position="79"/>
    </location>
</feature>
<dbReference type="GeneID" id="59235512"/>
<accession>A0A7H9B007</accession>
<dbReference type="InterPro" id="IPR008630">
    <property type="entry name" value="Glyco_trans_34"/>
</dbReference>
<dbReference type="FunFam" id="3.90.550.10:FF:000117">
    <property type="entry name" value="Glycosyltransferase family 34 protein"/>
    <property type="match status" value="1"/>
</dbReference>
<dbReference type="PANTHER" id="PTHR31306:SF5">
    <property type="entry name" value="ALPHA-1,6-MANNOSYLTRANSFERASE MNN10-RELATED"/>
    <property type="match status" value="1"/>
</dbReference>
<dbReference type="AlphaFoldDB" id="A0A7H9B007"/>
<evidence type="ECO:0000256" key="4">
    <source>
        <dbReference type="SAM" id="Phobius"/>
    </source>
</evidence>
<keyword evidence="2" id="KW-0328">Glycosyltransferase</keyword>
<keyword evidence="6" id="KW-1185">Reference proteome</keyword>
<keyword evidence="3" id="KW-0808">Transferase</keyword>
<dbReference type="GO" id="GO:0016757">
    <property type="term" value="F:glycosyltransferase activity"/>
    <property type="evidence" value="ECO:0007669"/>
    <property type="project" value="UniProtKB-KW"/>
</dbReference>
<evidence type="ECO:0008006" key="7">
    <source>
        <dbReference type="Google" id="ProtNLM"/>
    </source>
</evidence>
<organism evidence="5 6">
    <name type="scientific">Zygotorulaspora mrakii</name>
    <name type="common">Zygosaccharomyces mrakii</name>
    <dbReference type="NCBI Taxonomy" id="42260"/>
    <lineage>
        <taxon>Eukaryota</taxon>
        <taxon>Fungi</taxon>
        <taxon>Dikarya</taxon>
        <taxon>Ascomycota</taxon>
        <taxon>Saccharomycotina</taxon>
        <taxon>Saccharomycetes</taxon>
        <taxon>Saccharomycetales</taxon>
        <taxon>Saccharomycetaceae</taxon>
        <taxon>Zygotorulaspora</taxon>
    </lineage>
</organism>
<sequence>MFDRKRYNFYSFKIHSDFYSVLEDKLILAGLCESKRLVNFFMEKKLSRGKMKRSVGRLLIKFKRPICAVMMLIFLIFWIRDGRNQGSPHGILNQSAKESSVRFPRSLLDSYMGHEHNGKDRWTWTPSWIRSLYKGSQDPEIVIILAANEGGGVLKWKNEQEWAIERISIDNKKAYAKRHGYGLTIKDLTVAKRYSHEFREGWQKLDILRQTMREFSTAKWFWWLDMDTLIMEPQKSLEEHIFNGLYNITDRTLENFNPLNIELDIPYVNYEEELNLLITQDCGGFNLGSFFIKNTEWSKLLLDLWWEPAHYEHNHMIWEHKEQDALEALYSSEGWIRSRVGFLPLRTINSFPEGACSEYGGDKRFFYDDTEDDFVVNMAGCNFGRDCWSEMQRFSLILEQKSKKWYNKIFF</sequence>
<evidence type="ECO:0000256" key="3">
    <source>
        <dbReference type="ARBA" id="ARBA00022679"/>
    </source>
</evidence>
<dbReference type="Gene3D" id="3.90.550.10">
    <property type="entry name" value="Spore Coat Polysaccharide Biosynthesis Protein SpsA, Chain A"/>
    <property type="match status" value="1"/>
</dbReference>
<dbReference type="EMBL" id="CP058606">
    <property type="protein sequence ID" value="QLG71816.1"/>
    <property type="molecule type" value="Genomic_DNA"/>
</dbReference>
<dbReference type="GO" id="GO:0000139">
    <property type="term" value="C:Golgi membrane"/>
    <property type="evidence" value="ECO:0007669"/>
    <property type="project" value="TreeGrafter"/>
</dbReference>
<protein>
    <recommendedName>
        <fullName evidence="7">Alpha-1,6-mannosyltransferase MNN10</fullName>
    </recommendedName>
</protein>
<proteinExistence type="inferred from homology"/>
<reference evidence="5 6" key="1">
    <citation type="submission" date="2020-07" db="EMBL/GenBank/DDBJ databases">
        <title>The yeast mating-type switching endonuclease HO is a domesticated member of an unorthodox homing genetic element family.</title>
        <authorList>
            <person name="Coughlan A.Y."/>
            <person name="Lombardi L."/>
            <person name="Braun-Galleani S."/>
            <person name="Martos A.R."/>
            <person name="Galeote V."/>
            <person name="Bigey F."/>
            <person name="Dequin S."/>
            <person name="Byrne K.P."/>
            <person name="Wolfe K.H."/>
        </authorList>
    </citation>
    <scope>NUCLEOTIDE SEQUENCE [LARGE SCALE GENOMIC DNA]</scope>
    <source>
        <strain evidence="5 6">NRRL Y-6702</strain>
    </source>
</reference>
<dbReference type="Pfam" id="PF05637">
    <property type="entry name" value="Glyco_transf_34"/>
    <property type="match status" value="1"/>
</dbReference>
<dbReference type="RefSeq" id="XP_037143544.1">
    <property type="nucleotide sequence ID" value="XM_037287649.1"/>
</dbReference>
<name>A0A7H9B007_ZYGMR</name>
<dbReference type="KEGG" id="zmk:HG535_0C01650"/>
<dbReference type="OrthoDB" id="407658at2759"/>
<evidence type="ECO:0000313" key="5">
    <source>
        <dbReference type="EMBL" id="QLG71816.1"/>
    </source>
</evidence>
<evidence type="ECO:0000256" key="1">
    <source>
        <dbReference type="ARBA" id="ARBA00005664"/>
    </source>
</evidence>
<keyword evidence="4" id="KW-0472">Membrane</keyword>
<dbReference type="InterPro" id="IPR029044">
    <property type="entry name" value="Nucleotide-diphossugar_trans"/>
</dbReference>
<gene>
    <name evidence="5" type="ORF">HG535_0C01650</name>
</gene>
<dbReference type="PANTHER" id="PTHR31306">
    <property type="entry name" value="ALPHA-1,6-MANNOSYLTRANSFERASE MNN11-RELATED"/>
    <property type="match status" value="1"/>
</dbReference>
<dbReference type="Proteomes" id="UP000509704">
    <property type="component" value="Chromosome 3"/>
</dbReference>
<keyword evidence="4" id="KW-0812">Transmembrane</keyword>
<evidence type="ECO:0000256" key="2">
    <source>
        <dbReference type="ARBA" id="ARBA00022676"/>
    </source>
</evidence>